<dbReference type="AlphaFoldDB" id="A0A819BSN1"/>
<reference evidence="1" key="1">
    <citation type="submission" date="2021-02" db="EMBL/GenBank/DDBJ databases">
        <authorList>
            <person name="Nowell W R."/>
        </authorList>
    </citation>
    <scope>NUCLEOTIDE SEQUENCE</scope>
</reference>
<protein>
    <submittedName>
        <fullName evidence="1">Uncharacterized protein</fullName>
    </submittedName>
</protein>
<dbReference type="EMBL" id="CAJOBG010000386">
    <property type="protein sequence ID" value="CAF3807027.1"/>
    <property type="molecule type" value="Genomic_DNA"/>
</dbReference>
<keyword evidence="2" id="KW-1185">Reference proteome</keyword>
<evidence type="ECO:0000313" key="1">
    <source>
        <dbReference type="EMBL" id="CAF3807027.1"/>
    </source>
</evidence>
<organism evidence="1 2">
    <name type="scientific">Rotaria magnacalcarata</name>
    <dbReference type="NCBI Taxonomy" id="392030"/>
    <lineage>
        <taxon>Eukaryota</taxon>
        <taxon>Metazoa</taxon>
        <taxon>Spiralia</taxon>
        <taxon>Gnathifera</taxon>
        <taxon>Rotifera</taxon>
        <taxon>Eurotatoria</taxon>
        <taxon>Bdelloidea</taxon>
        <taxon>Philodinida</taxon>
        <taxon>Philodinidae</taxon>
        <taxon>Rotaria</taxon>
    </lineage>
</organism>
<comment type="caution">
    <text evidence="1">The sequence shown here is derived from an EMBL/GenBank/DDBJ whole genome shotgun (WGS) entry which is preliminary data.</text>
</comment>
<name>A0A819BSN1_9BILA</name>
<sequence length="261" mass="30850">MRRDGKYGTNKTIRYCKECSRESSNNSSSGEVSMNKRNRWQLTELLKKYSQSPDNIKKIVLQRKYTFQQYNGYTWSPRRKTSPPRHTTFVDKPDFIYQPYVKFLKVNHDVFNFALFNVSQFLSDVNNLEQLLDIRSRDIPVTLIYFLDGSQHSFSIDWLNARRHANGGYVADYCMLCTGDYCPFGPKIRGQSASDSRLKEVLILTKPNQQRGQCGCCSRRNWVPALFFHEKSYKDVRSHIKIQRRENLYRTLNMYRVVVKF</sequence>
<evidence type="ECO:0000313" key="2">
    <source>
        <dbReference type="Proteomes" id="UP000663866"/>
    </source>
</evidence>
<dbReference type="Proteomes" id="UP000663866">
    <property type="component" value="Unassembled WGS sequence"/>
</dbReference>
<gene>
    <name evidence="1" type="ORF">OVN521_LOCUS4218</name>
</gene>
<accession>A0A819BSN1</accession>
<proteinExistence type="predicted"/>